<evidence type="ECO:0000256" key="7">
    <source>
        <dbReference type="ARBA" id="ARBA00022553"/>
    </source>
</evidence>
<comment type="subcellular location">
    <subcellularLocation>
        <location evidence="1">Cell membrane</location>
        <topology evidence="1">Single-pass membrane protein</topology>
    </subcellularLocation>
    <subcellularLocation>
        <location evidence="2">Membrane</location>
        <topology evidence="2">Single-pass type I membrane protein</topology>
    </subcellularLocation>
</comment>
<dbReference type="GO" id="GO:0005886">
    <property type="term" value="C:plasma membrane"/>
    <property type="evidence" value="ECO:0007669"/>
    <property type="project" value="UniProtKB-SubCell"/>
</dbReference>
<keyword evidence="19" id="KW-0325">Glycoprotein</keyword>
<evidence type="ECO:0000256" key="15">
    <source>
        <dbReference type="ARBA" id="ARBA00022840"/>
    </source>
</evidence>
<dbReference type="Pfam" id="PF00069">
    <property type="entry name" value="Pkinase"/>
    <property type="match status" value="1"/>
</dbReference>
<dbReference type="SUPFAM" id="SSF52058">
    <property type="entry name" value="L domain-like"/>
    <property type="match status" value="3"/>
</dbReference>
<dbReference type="Gene3D" id="3.80.10.10">
    <property type="entry name" value="Ribonuclease Inhibitor"/>
    <property type="match status" value="4"/>
</dbReference>
<dbReference type="Pfam" id="PF23598">
    <property type="entry name" value="LRR_14"/>
    <property type="match status" value="2"/>
</dbReference>
<evidence type="ECO:0000256" key="18">
    <source>
        <dbReference type="ARBA" id="ARBA00023170"/>
    </source>
</evidence>
<dbReference type="PROSITE" id="PS00108">
    <property type="entry name" value="PROTEIN_KINASE_ST"/>
    <property type="match status" value="1"/>
</dbReference>
<gene>
    <name evidence="25" type="ORF">DEO72_LG11g801</name>
</gene>
<feature type="domain" description="Protein kinase" evidence="24">
    <location>
        <begin position="973"/>
        <end position="1275"/>
    </location>
</feature>
<keyword evidence="18 25" id="KW-0675">Receptor</keyword>
<dbReference type="InterPro" id="IPR051809">
    <property type="entry name" value="Plant_receptor-like_S/T_kinase"/>
</dbReference>
<evidence type="ECO:0000256" key="23">
    <source>
        <dbReference type="SAM" id="Phobius"/>
    </source>
</evidence>
<dbReference type="InterPro" id="IPR000719">
    <property type="entry name" value="Prot_kinase_dom"/>
</dbReference>
<dbReference type="InterPro" id="IPR003591">
    <property type="entry name" value="Leu-rich_rpt_typical-subtyp"/>
</dbReference>
<dbReference type="InterPro" id="IPR008271">
    <property type="entry name" value="Ser/Thr_kinase_AS"/>
</dbReference>
<comment type="similarity">
    <text evidence="3">Belongs to the protein kinase superfamily. Ser/Thr protein kinase family.</text>
</comment>
<evidence type="ECO:0000256" key="14">
    <source>
        <dbReference type="ARBA" id="ARBA00022777"/>
    </source>
</evidence>
<dbReference type="InterPro" id="IPR017441">
    <property type="entry name" value="Protein_kinase_ATP_BS"/>
</dbReference>
<dbReference type="FunFam" id="3.80.10.10:FF:000095">
    <property type="entry name" value="LRR receptor-like serine/threonine-protein kinase GSO1"/>
    <property type="match status" value="2"/>
</dbReference>
<dbReference type="GO" id="GO:0005524">
    <property type="term" value="F:ATP binding"/>
    <property type="evidence" value="ECO:0007669"/>
    <property type="project" value="UniProtKB-UniRule"/>
</dbReference>
<keyword evidence="26" id="KW-1185">Reference proteome</keyword>
<keyword evidence="17 23" id="KW-0472">Membrane</keyword>
<feature type="binding site" evidence="22">
    <location>
        <position position="1002"/>
    </location>
    <ligand>
        <name>ATP</name>
        <dbReference type="ChEBI" id="CHEBI:30616"/>
    </ligand>
</feature>
<keyword evidence="6" id="KW-0723">Serine/threonine-protein kinase</keyword>
<keyword evidence="12" id="KW-0677">Repeat</keyword>
<comment type="catalytic activity">
    <reaction evidence="21">
        <text>L-seryl-[protein] + ATP = O-phospho-L-seryl-[protein] + ADP + H(+)</text>
        <dbReference type="Rhea" id="RHEA:17989"/>
        <dbReference type="Rhea" id="RHEA-COMP:9863"/>
        <dbReference type="Rhea" id="RHEA-COMP:11604"/>
        <dbReference type="ChEBI" id="CHEBI:15378"/>
        <dbReference type="ChEBI" id="CHEBI:29999"/>
        <dbReference type="ChEBI" id="CHEBI:30616"/>
        <dbReference type="ChEBI" id="CHEBI:83421"/>
        <dbReference type="ChEBI" id="CHEBI:456216"/>
        <dbReference type="EC" id="2.7.11.1"/>
    </reaction>
</comment>
<keyword evidence="11" id="KW-0732">Signal</keyword>
<keyword evidence="14 25" id="KW-0418">Kinase</keyword>
<keyword evidence="15 22" id="KW-0067">ATP-binding</keyword>
<evidence type="ECO:0000313" key="26">
    <source>
        <dbReference type="Proteomes" id="UP000501690"/>
    </source>
</evidence>
<organism evidence="25 26">
    <name type="scientific">Vigna unguiculata</name>
    <name type="common">Cowpea</name>
    <dbReference type="NCBI Taxonomy" id="3917"/>
    <lineage>
        <taxon>Eukaryota</taxon>
        <taxon>Viridiplantae</taxon>
        <taxon>Streptophyta</taxon>
        <taxon>Embryophyta</taxon>
        <taxon>Tracheophyta</taxon>
        <taxon>Spermatophyta</taxon>
        <taxon>Magnoliopsida</taxon>
        <taxon>eudicotyledons</taxon>
        <taxon>Gunneridae</taxon>
        <taxon>Pentapetalae</taxon>
        <taxon>rosids</taxon>
        <taxon>fabids</taxon>
        <taxon>Fabales</taxon>
        <taxon>Fabaceae</taxon>
        <taxon>Papilionoideae</taxon>
        <taxon>50 kb inversion clade</taxon>
        <taxon>NPAAA clade</taxon>
        <taxon>indigoferoid/millettioid clade</taxon>
        <taxon>Phaseoleae</taxon>
        <taxon>Vigna</taxon>
    </lineage>
</organism>
<evidence type="ECO:0000256" key="10">
    <source>
        <dbReference type="ARBA" id="ARBA00022692"/>
    </source>
</evidence>
<dbReference type="InterPro" id="IPR032675">
    <property type="entry name" value="LRR_dom_sf"/>
</dbReference>
<evidence type="ECO:0000256" key="3">
    <source>
        <dbReference type="ARBA" id="ARBA00008684"/>
    </source>
</evidence>
<dbReference type="PANTHER" id="PTHR27008">
    <property type="entry name" value="OS04G0122200 PROTEIN"/>
    <property type="match status" value="1"/>
</dbReference>
<evidence type="ECO:0000256" key="11">
    <source>
        <dbReference type="ARBA" id="ARBA00022729"/>
    </source>
</evidence>
<keyword evidence="16 23" id="KW-1133">Transmembrane helix</keyword>
<evidence type="ECO:0000256" key="6">
    <source>
        <dbReference type="ARBA" id="ARBA00022527"/>
    </source>
</evidence>
<dbReference type="SUPFAM" id="SSF56112">
    <property type="entry name" value="Protein kinase-like (PK-like)"/>
    <property type="match status" value="1"/>
</dbReference>
<dbReference type="PROSITE" id="PS00107">
    <property type="entry name" value="PROTEIN_KINASE_ATP"/>
    <property type="match status" value="1"/>
</dbReference>
<dbReference type="PROSITE" id="PS50011">
    <property type="entry name" value="PROTEIN_KINASE_DOM"/>
    <property type="match status" value="1"/>
</dbReference>
<dbReference type="FunFam" id="3.80.10.10:FF:000288">
    <property type="entry name" value="LRR receptor-like serine/threonine-protein kinase EFR"/>
    <property type="match status" value="1"/>
</dbReference>
<comment type="catalytic activity">
    <reaction evidence="20">
        <text>L-threonyl-[protein] + ATP = O-phospho-L-threonyl-[protein] + ADP + H(+)</text>
        <dbReference type="Rhea" id="RHEA:46608"/>
        <dbReference type="Rhea" id="RHEA-COMP:11060"/>
        <dbReference type="Rhea" id="RHEA-COMP:11605"/>
        <dbReference type="ChEBI" id="CHEBI:15378"/>
        <dbReference type="ChEBI" id="CHEBI:30013"/>
        <dbReference type="ChEBI" id="CHEBI:30616"/>
        <dbReference type="ChEBI" id="CHEBI:61977"/>
        <dbReference type="ChEBI" id="CHEBI:456216"/>
        <dbReference type="EC" id="2.7.11.1"/>
    </reaction>
</comment>
<evidence type="ECO:0000256" key="9">
    <source>
        <dbReference type="ARBA" id="ARBA00022679"/>
    </source>
</evidence>
<evidence type="ECO:0000313" key="25">
    <source>
        <dbReference type="EMBL" id="QCE13803.1"/>
    </source>
</evidence>
<evidence type="ECO:0000256" key="21">
    <source>
        <dbReference type="ARBA" id="ARBA00048679"/>
    </source>
</evidence>
<dbReference type="PANTHER" id="PTHR27008:SF523">
    <property type="entry name" value="LRR RECEPTOR-LIKE KINASE FAMILY PROTEIN"/>
    <property type="match status" value="1"/>
</dbReference>
<evidence type="ECO:0000256" key="4">
    <source>
        <dbReference type="ARBA" id="ARBA00012513"/>
    </source>
</evidence>
<evidence type="ECO:0000256" key="1">
    <source>
        <dbReference type="ARBA" id="ARBA00004162"/>
    </source>
</evidence>
<dbReference type="GO" id="GO:0004674">
    <property type="term" value="F:protein serine/threonine kinase activity"/>
    <property type="evidence" value="ECO:0007669"/>
    <property type="project" value="UniProtKB-KW"/>
</dbReference>
<dbReference type="InterPro" id="IPR013210">
    <property type="entry name" value="LRR_N_plant-typ"/>
</dbReference>
<dbReference type="Gene3D" id="1.10.510.10">
    <property type="entry name" value="Transferase(Phosphotransferase) domain 1"/>
    <property type="match status" value="1"/>
</dbReference>
<accession>A0A4D6NIY5</accession>
<evidence type="ECO:0000259" key="24">
    <source>
        <dbReference type="PROSITE" id="PS50011"/>
    </source>
</evidence>
<keyword evidence="9" id="KW-0808">Transferase</keyword>
<protein>
    <recommendedName>
        <fullName evidence="4">non-specific serine/threonine protein kinase</fullName>
        <ecNumber evidence="4">2.7.11.1</ecNumber>
    </recommendedName>
</protein>
<evidence type="ECO:0000256" key="12">
    <source>
        <dbReference type="ARBA" id="ARBA00022737"/>
    </source>
</evidence>
<evidence type="ECO:0000256" key="8">
    <source>
        <dbReference type="ARBA" id="ARBA00022614"/>
    </source>
</evidence>
<dbReference type="FunFam" id="3.30.200.20:FF:000432">
    <property type="entry name" value="LRR receptor-like serine/threonine-protein kinase EFR"/>
    <property type="match status" value="1"/>
</dbReference>
<dbReference type="FunFam" id="1.10.510.10:FF:000358">
    <property type="entry name" value="Putative leucine-rich repeat receptor-like serine/threonine-protein kinase"/>
    <property type="match status" value="1"/>
</dbReference>
<dbReference type="EC" id="2.7.11.1" evidence="4"/>
<dbReference type="Pfam" id="PF00560">
    <property type="entry name" value="LRR_1"/>
    <property type="match status" value="2"/>
</dbReference>
<evidence type="ECO:0000256" key="19">
    <source>
        <dbReference type="ARBA" id="ARBA00023180"/>
    </source>
</evidence>
<feature type="transmembrane region" description="Helical" evidence="23">
    <location>
        <begin position="918"/>
        <end position="940"/>
    </location>
</feature>
<evidence type="ECO:0000256" key="2">
    <source>
        <dbReference type="ARBA" id="ARBA00004479"/>
    </source>
</evidence>
<dbReference type="InterPro" id="IPR055414">
    <property type="entry name" value="LRR_R13L4/SHOC2-like"/>
</dbReference>
<keyword evidence="10 23" id="KW-0812">Transmembrane</keyword>
<reference evidence="25 26" key="1">
    <citation type="submission" date="2019-04" db="EMBL/GenBank/DDBJ databases">
        <title>An improved genome assembly and genetic linkage map for asparagus bean, Vigna unguiculata ssp. sesquipedialis.</title>
        <authorList>
            <person name="Xia Q."/>
            <person name="Zhang R."/>
            <person name="Dong Y."/>
        </authorList>
    </citation>
    <scope>NUCLEOTIDE SEQUENCE [LARGE SCALE GENOMIC DNA]</scope>
    <source>
        <tissue evidence="25">Leaf</tissue>
    </source>
</reference>
<sequence length="1295" mass="143724">MFVSASGNHTDHLALLKFKESISSDPYEVLLSWNSSTHFCNWHGITCNSMHKRVTKLDLAGYKLKGSISPHLGNLSYMTIFYLDNNNLYGDIPQELGKLSQMEELSVGNNSLVGEIPTNLTYCTNLKVLYLFGNNLIGRIPTEISYLHRLQNLNVGSNKLTGRIPSFLGNLSALHRLSVGINNLEGEVPHELCHLKDLVQIFVPVNNLIGTFPSCLYNISSLTVISATANQFTGSLPSNMFHTLPNLQQFYIALNQVSGTIPPSISNASTLSLLEIAANQFTGQVPDLEKLQDLFYLGNHTDHLALLKFKESISSDPYEVLLSWNSSTHFCNWHGITCNSMHKRVTKLDLAGYKLKGSISPHLGNLSYMTIFYLDNNNLYGDIPQELGKLSQMEELSVGNNSLVGEIPTNLTYCTNLKVLYLFGNNLIGRIPTEISYLHRLQNLNVGSNKLTGRIPSFLGNLSALHRLSVGINNLEGEVPHELCHLKDLVQIFVPVNNLIGTFPSCLYNISSLTVISATANQFTGSLPSNMFHTLPNLQQFYIALNQVSGTIPPSISNASTLSLLEIAANQFTGQVPDLEKLQDLFYLGLSQNNLGDNSTNDLKFLKSLTNCSSLQMLDISYNNFGGQLPNSLANFSTQLNQLYLTSNKISGDIPTTMGNLIGLTQLMMGYNRFSGSIPSTFGKFQNMQKLVLRANQLSGHIGDFVGNLSQLYFLDMTRNMLEGNIPSSIRNCQKLQYLCLSQNNLTGSIPLEIFNLSSLSILLKLSQNSLSGNIPKEVGKLKNVNHLDVSENLLSGHIPETIGECITLEYLYLQGNSLQGSIPSSLASLKGLQRLDLSRNNLSGSIPTGLQNISFLEYFNVSFNMLDGEVPTEGVFQNASGFVVNGNNNLCGGISKLHLPPCPFKGKKLQKHHKSRLITVTVSVVVFLLILSIILTIYWMRKNKNKPSLESTTIDQLAKVSYQSLHNGTDGFSATNLIGSGNFSSVYKGTLEFEDKVVAIKVLNLQKKGSHKTFIAECNALKSIKHRNLAKILTCCSSTDYKGQEFKALIFEYMKNGSLEQWLHPRTQGLEQHQRLLNLGQRLNIITDVASAIHYLHHECEQSIIHCDLKPSNVLLDDDMVAHVSDFGIARILTTINGTDKQTSTIEFKGTIGYAPPEYGMGSEVSMNGDMYSFGILLLEMFTGRRPTEEMFTNGQTLHKFVENSLFENLLQILDPSLIPKHEGETTEEENSQNLSADDENYLVSVFKIGLACSMESPKERMDIMDVTKELSKIRKAWSKGMEYESRIHDQRQQ</sequence>
<keyword evidence="5" id="KW-1003">Cell membrane</keyword>
<dbReference type="Pfam" id="PF08263">
    <property type="entry name" value="LRRNT_2"/>
    <property type="match status" value="2"/>
</dbReference>
<evidence type="ECO:0000256" key="5">
    <source>
        <dbReference type="ARBA" id="ARBA00022475"/>
    </source>
</evidence>
<evidence type="ECO:0000256" key="20">
    <source>
        <dbReference type="ARBA" id="ARBA00047899"/>
    </source>
</evidence>
<evidence type="ECO:0000256" key="17">
    <source>
        <dbReference type="ARBA" id="ARBA00023136"/>
    </source>
</evidence>
<dbReference type="EMBL" id="CP039355">
    <property type="protein sequence ID" value="QCE13803.1"/>
    <property type="molecule type" value="Genomic_DNA"/>
</dbReference>
<dbReference type="Proteomes" id="UP000501690">
    <property type="component" value="Linkage Group LG11"/>
</dbReference>
<dbReference type="SMART" id="SM00369">
    <property type="entry name" value="LRR_TYP"/>
    <property type="match status" value="10"/>
</dbReference>
<evidence type="ECO:0000256" key="16">
    <source>
        <dbReference type="ARBA" id="ARBA00022989"/>
    </source>
</evidence>
<evidence type="ECO:0000256" key="22">
    <source>
        <dbReference type="PROSITE-ProRule" id="PRU10141"/>
    </source>
</evidence>
<dbReference type="SMART" id="SM00220">
    <property type="entry name" value="S_TKc"/>
    <property type="match status" value="1"/>
</dbReference>
<dbReference type="Pfam" id="PF13855">
    <property type="entry name" value="LRR_8"/>
    <property type="match status" value="1"/>
</dbReference>
<keyword evidence="7" id="KW-0597">Phosphoprotein</keyword>
<proteinExistence type="inferred from homology"/>
<evidence type="ECO:0000256" key="13">
    <source>
        <dbReference type="ARBA" id="ARBA00022741"/>
    </source>
</evidence>
<dbReference type="InterPro" id="IPR001611">
    <property type="entry name" value="Leu-rich_rpt"/>
</dbReference>
<dbReference type="InterPro" id="IPR011009">
    <property type="entry name" value="Kinase-like_dom_sf"/>
</dbReference>
<dbReference type="Gene3D" id="3.30.200.20">
    <property type="entry name" value="Phosphorylase Kinase, domain 1"/>
    <property type="match status" value="1"/>
</dbReference>
<keyword evidence="8" id="KW-0433">Leucine-rich repeat</keyword>
<keyword evidence="13 22" id="KW-0547">Nucleotide-binding</keyword>
<name>A0A4D6NIY5_VIGUN</name>